<dbReference type="PATRIC" id="fig|1341156.4.peg.510"/>
<evidence type="ECO:0000256" key="2">
    <source>
        <dbReference type="ARBA" id="ARBA00022741"/>
    </source>
</evidence>
<dbReference type="GO" id="GO:0004672">
    <property type="term" value="F:protein kinase activity"/>
    <property type="evidence" value="ECO:0007669"/>
    <property type="project" value="InterPro"/>
</dbReference>
<dbReference type="RefSeq" id="WP_051506318.1">
    <property type="nucleotide sequence ID" value="NZ_JEOB01000001.1"/>
</dbReference>
<dbReference type="InterPro" id="IPR011009">
    <property type="entry name" value="Kinase-like_dom_sf"/>
</dbReference>
<dbReference type="GO" id="GO:0005524">
    <property type="term" value="F:ATP binding"/>
    <property type="evidence" value="ECO:0007669"/>
    <property type="project" value="UniProtKB-KW"/>
</dbReference>
<evidence type="ECO:0000256" key="3">
    <source>
        <dbReference type="ARBA" id="ARBA00022840"/>
    </source>
</evidence>
<dbReference type="CDD" id="cd14014">
    <property type="entry name" value="STKc_PknB_like"/>
    <property type="match status" value="1"/>
</dbReference>
<dbReference type="SMART" id="SM00220">
    <property type="entry name" value="S_TKc"/>
    <property type="match status" value="1"/>
</dbReference>
<dbReference type="Proteomes" id="UP000021369">
    <property type="component" value="Unassembled WGS sequence"/>
</dbReference>
<dbReference type="InterPro" id="IPR000719">
    <property type="entry name" value="Prot_kinase_dom"/>
</dbReference>
<evidence type="ECO:0000313" key="5">
    <source>
        <dbReference type="EMBL" id="EXM40843.1"/>
    </source>
</evidence>
<organism evidence="5 6">
    <name type="scientific">Ruminococcus albus SY3</name>
    <dbReference type="NCBI Taxonomy" id="1341156"/>
    <lineage>
        <taxon>Bacteria</taxon>
        <taxon>Bacillati</taxon>
        <taxon>Bacillota</taxon>
        <taxon>Clostridia</taxon>
        <taxon>Eubacteriales</taxon>
        <taxon>Oscillospiraceae</taxon>
        <taxon>Ruminococcus</taxon>
    </lineage>
</organism>
<dbReference type="InterPro" id="IPR008271">
    <property type="entry name" value="Ser/Thr_kinase_AS"/>
</dbReference>
<dbReference type="PANTHER" id="PTHR45832">
    <property type="entry name" value="SERINE/THREONINE-PROTEIN KINASE SAMKA-RELATED-RELATED"/>
    <property type="match status" value="1"/>
</dbReference>
<proteinExistence type="inferred from homology"/>
<dbReference type="EMBL" id="JEOB01000001">
    <property type="protein sequence ID" value="EXM40843.1"/>
    <property type="molecule type" value="Genomic_DNA"/>
</dbReference>
<name>A0A011W1X7_RUMAL</name>
<keyword evidence="3" id="KW-0067">ATP-binding</keyword>
<evidence type="ECO:0000256" key="1">
    <source>
        <dbReference type="ARBA" id="ARBA00008874"/>
    </source>
</evidence>
<keyword evidence="6" id="KW-1185">Reference proteome</keyword>
<feature type="domain" description="Protein kinase" evidence="4">
    <location>
        <begin position="1"/>
        <end position="233"/>
    </location>
</feature>
<comment type="caution">
    <text evidence="5">The sequence shown here is derived from an EMBL/GenBank/DDBJ whole genome shotgun (WGS) entry which is preliminary data.</text>
</comment>
<dbReference type="InterPro" id="IPR051931">
    <property type="entry name" value="PAK3-like"/>
</dbReference>
<dbReference type="SUPFAM" id="SSF56112">
    <property type="entry name" value="Protein kinase-like (PK-like)"/>
    <property type="match status" value="1"/>
</dbReference>
<accession>A0A011W1X7</accession>
<dbReference type="PANTHER" id="PTHR45832:SF22">
    <property type="entry name" value="SERINE_THREONINE-PROTEIN KINASE SAMKA-RELATED"/>
    <property type="match status" value="1"/>
</dbReference>
<feature type="non-terminal residue" evidence="5">
    <location>
        <position position="1"/>
    </location>
</feature>
<dbReference type="PROSITE" id="PS50011">
    <property type="entry name" value="PROTEIN_KINASE_DOM"/>
    <property type="match status" value="1"/>
</dbReference>
<dbReference type="Gene3D" id="1.10.510.10">
    <property type="entry name" value="Transferase(Phosphotransferase) domain 1"/>
    <property type="match status" value="1"/>
</dbReference>
<dbReference type="AlphaFoldDB" id="A0A011W1X7"/>
<keyword evidence="2" id="KW-0547">Nucleotide-binding</keyword>
<sequence length="233" mass="26259">NINLSEILSAEYTLVSVLNSKENSTLIRYRNNKLGRDIVVRKLSTDSNTDVYRSLSWVCHENLVRIYDVVTEQDYTYILEEYIEGISLSELVPMNEKGARTTVIQIARALYVLQTLGIVHRDIKEDNVIVTEDGTVKLTDFDISKIYTEGKSRDTQLLGTSTYAPPEQYGLAQTDSRSDIYSLGILANKLVTGKHPSASLYTKGRLGKFIVKATNISPDKRFNSAEDVLAHFR</sequence>
<dbReference type="PROSITE" id="PS00108">
    <property type="entry name" value="PROTEIN_KINASE_ST"/>
    <property type="match status" value="1"/>
</dbReference>
<gene>
    <name evidence="5" type="ORF">RASY3_03960</name>
</gene>
<comment type="similarity">
    <text evidence="1">Belongs to the protein kinase superfamily. STE Ser/Thr protein kinase family. STE20 subfamily.</text>
</comment>
<evidence type="ECO:0000313" key="6">
    <source>
        <dbReference type="Proteomes" id="UP000021369"/>
    </source>
</evidence>
<evidence type="ECO:0000259" key="4">
    <source>
        <dbReference type="PROSITE" id="PS50011"/>
    </source>
</evidence>
<dbReference type="Pfam" id="PF00069">
    <property type="entry name" value="Pkinase"/>
    <property type="match status" value="1"/>
</dbReference>
<protein>
    <recommendedName>
        <fullName evidence="4">Protein kinase domain-containing protein</fullName>
    </recommendedName>
</protein>
<reference evidence="5 6" key="1">
    <citation type="submission" date="2013-06" db="EMBL/GenBank/DDBJ databases">
        <title>Rumen cellulosomics: divergent fiber-degrading strategies revealed by comparative genome-wide analysis of six Ruminococcal strains.</title>
        <authorList>
            <person name="Dassa B."/>
            <person name="Borovok I."/>
            <person name="Lamed R."/>
            <person name="Flint H."/>
            <person name="Yeoman C.J."/>
            <person name="White B."/>
            <person name="Bayer E.A."/>
        </authorList>
    </citation>
    <scope>NUCLEOTIDE SEQUENCE [LARGE SCALE GENOMIC DNA]</scope>
    <source>
        <strain evidence="5 6">SY3</strain>
    </source>
</reference>